<dbReference type="KEGG" id="lxl:KDY119_03689"/>
<protein>
    <recommendedName>
        <fullName evidence="3">OmdA domain containing protein</fullName>
    </recommendedName>
</protein>
<gene>
    <name evidence="1" type="ORF">KDY119_03689</name>
</gene>
<sequence length="191" mass="21072">MSPPAAPEPFFVADRAAWRAWLVANENTHDGVWLVMAKKGTTVPTTLTYAEALEEALCSGWIDGQRRSRDDTTFLQRFTPRRARSIWSKRNVETIARLEAEGRLRDRGRAEVARAQEDGRWDRAYAGPATAEVPAELAETLAQEPAAQAAFAALTGSDRFSALFPILTAATDATRARRIDALVARLRECTG</sequence>
<dbReference type="RefSeq" id="WP_036955444.1">
    <property type="nucleotide sequence ID" value="NZ_BAABIH010000009.1"/>
</dbReference>
<dbReference type="AlphaFoldDB" id="A0A5P9QF83"/>
<keyword evidence="2" id="KW-1185">Reference proteome</keyword>
<evidence type="ECO:0008006" key="3">
    <source>
        <dbReference type="Google" id="ProtNLM"/>
    </source>
</evidence>
<name>A0A5P9QF83_9MICO</name>
<dbReference type="Pfam" id="PF13376">
    <property type="entry name" value="OmdA"/>
    <property type="match status" value="1"/>
</dbReference>
<accession>A0A5P9QF83</accession>
<dbReference type="OrthoDB" id="9796999at2"/>
<evidence type="ECO:0000313" key="2">
    <source>
        <dbReference type="Proteomes" id="UP000326702"/>
    </source>
</evidence>
<proteinExistence type="predicted"/>
<organism evidence="1 2">
    <name type="scientific">Luteimicrobium xylanilyticum</name>
    <dbReference type="NCBI Taxonomy" id="1133546"/>
    <lineage>
        <taxon>Bacteria</taxon>
        <taxon>Bacillati</taxon>
        <taxon>Actinomycetota</taxon>
        <taxon>Actinomycetes</taxon>
        <taxon>Micrococcales</taxon>
        <taxon>Luteimicrobium</taxon>
    </lineage>
</organism>
<reference evidence="1 2" key="1">
    <citation type="submission" date="2019-10" db="EMBL/GenBank/DDBJ databases">
        <title>Genome sequence of Luteimicrobium xylanilyticum HY-24.</title>
        <authorList>
            <person name="Kim D.Y."/>
            <person name="Park H.-Y."/>
        </authorList>
    </citation>
    <scope>NUCLEOTIDE SEQUENCE [LARGE SCALE GENOMIC DNA]</scope>
    <source>
        <strain evidence="1 2">HY-24</strain>
    </source>
</reference>
<evidence type="ECO:0000313" key="1">
    <source>
        <dbReference type="EMBL" id="QFV00154.1"/>
    </source>
</evidence>
<dbReference type="Proteomes" id="UP000326702">
    <property type="component" value="Chromosome"/>
</dbReference>
<dbReference type="EMBL" id="CP045529">
    <property type="protein sequence ID" value="QFV00154.1"/>
    <property type="molecule type" value="Genomic_DNA"/>
</dbReference>